<dbReference type="InterPro" id="IPR029063">
    <property type="entry name" value="SAM-dependent_MTases_sf"/>
</dbReference>
<evidence type="ECO:0000313" key="3">
    <source>
        <dbReference type="EMBL" id="KAG2171619.1"/>
    </source>
</evidence>
<accession>A0A8H7PDD9</accession>
<sequence>MRQPKFSRIPTGDTRAKPYCMQVSQFKSHHNLVTVDFSAVCVIMGNTRSALARKKRSKSGLKLESDQSSSLPSSQSSRSKVQSKIVGGREFHNEDKSVYVLAKDDEEKDRLHEVGGDARYAGRKVELLPHTTDFHLVLVHPRNLLMPELVSPLFENEIDVLDTGCGPGSWVLDMATEYPSVQFYGTDISDTFPQSIYPRNCHFSLANVLDPSPFGDKQFQFIQMRFFAVALRANEWKQAYENLYKILLPGGYLQVLEPSILMDTEDSDIQDIIGAFTKILEKKGQDYDVGPKIPGMLKDIGFNVLMDHKLKSPIGWGGKITERGAEDMRSLYHSIAPFLATALDITVEACHEKIDRAVNRMGPTKTTVNIWAYLAQKPQTE</sequence>
<dbReference type="Pfam" id="PF13649">
    <property type="entry name" value="Methyltransf_25"/>
    <property type="match status" value="1"/>
</dbReference>
<dbReference type="InterPro" id="IPR041698">
    <property type="entry name" value="Methyltransf_25"/>
</dbReference>
<dbReference type="PANTHER" id="PTHR43591">
    <property type="entry name" value="METHYLTRANSFERASE"/>
    <property type="match status" value="1"/>
</dbReference>
<dbReference type="AlphaFoldDB" id="A0A8H7PDD9"/>
<dbReference type="Proteomes" id="UP000654370">
    <property type="component" value="Unassembled WGS sequence"/>
</dbReference>
<dbReference type="CDD" id="cd02440">
    <property type="entry name" value="AdoMet_MTases"/>
    <property type="match status" value="1"/>
</dbReference>
<feature type="compositionally biased region" description="Low complexity" evidence="1">
    <location>
        <begin position="66"/>
        <end position="83"/>
    </location>
</feature>
<evidence type="ECO:0000259" key="2">
    <source>
        <dbReference type="Pfam" id="PF13649"/>
    </source>
</evidence>
<feature type="region of interest" description="Disordered" evidence="1">
    <location>
        <begin position="54"/>
        <end position="87"/>
    </location>
</feature>
<evidence type="ECO:0000313" key="4">
    <source>
        <dbReference type="Proteomes" id="UP000654370"/>
    </source>
</evidence>
<keyword evidence="4" id="KW-1185">Reference proteome</keyword>
<dbReference type="OrthoDB" id="2013972at2759"/>
<proteinExistence type="predicted"/>
<dbReference type="Gene3D" id="3.40.50.150">
    <property type="entry name" value="Vaccinia Virus protein VP39"/>
    <property type="match status" value="1"/>
</dbReference>
<feature type="domain" description="Methyltransferase" evidence="2">
    <location>
        <begin position="160"/>
        <end position="251"/>
    </location>
</feature>
<reference evidence="3" key="1">
    <citation type="submission" date="2020-12" db="EMBL/GenBank/DDBJ databases">
        <title>Metabolic potential, ecology and presence of endohyphal bacteria is reflected in genomic diversity of Mucoromycotina.</title>
        <authorList>
            <person name="Muszewska A."/>
            <person name="Okrasinska A."/>
            <person name="Steczkiewicz K."/>
            <person name="Drgas O."/>
            <person name="Orlowska M."/>
            <person name="Perlinska-Lenart U."/>
            <person name="Aleksandrzak-Piekarczyk T."/>
            <person name="Szatraj K."/>
            <person name="Zielenkiewicz U."/>
            <person name="Pilsyk S."/>
            <person name="Malc E."/>
            <person name="Mieczkowski P."/>
            <person name="Kruszewska J.S."/>
            <person name="Biernat P."/>
            <person name="Pawlowska J."/>
        </authorList>
    </citation>
    <scope>NUCLEOTIDE SEQUENCE</scope>
    <source>
        <strain evidence="3">WA0000067209</strain>
    </source>
</reference>
<evidence type="ECO:0000256" key="1">
    <source>
        <dbReference type="SAM" id="MobiDB-lite"/>
    </source>
</evidence>
<protein>
    <recommendedName>
        <fullName evidence="2">Methyltransferase domain-containing protein</fullName>
    </recommendedName>
</protein>
<name>A0A8H7PDD9_MORIS</name>
<organism evidence="3 4">
    <name type="scientific">Mortierella isabellina</name>
    <name type="common">Filamentous fungus</name>
    <name type="synonym">Umbelopsis isabellina</name>
    <dbReference type="NCBI Taxonomy" id="91625"/>
    <lineage>
        <taxon>Eukaryota</taxon>
        <taxon>Fungi</taxon>
        <taxon>Fungi incertae sedis</taxon>
        <taxon>Mucoromycota</taxon>
        <taxon>Mucoromycotina</taxon>
        <taxon>Umbelopsidomycetes</taxon>
        <taxon>Umbelopsidales</taxon>
        <taxon>Umbelopsidaceae</taxon>
        <taxon>Umbelopsis</taxon>
    </lineage>
</organism>
<dbReference type="SUPFAM" id="SSF53335">
    <property type="entry name" value="S-adenosyl-L-methionine-dependent methyltransferases"/>
    <property type="match status" value="1"/>
</dbReference>
<dbReference type="EMBL" id="JAEPQZ010000020">
    <property type="protein sequence ID" value="KAG2171619.1"/>
    <property type="molecule type" value="Genomic_DNA"/>
</dbReference>
<comment type="caution">
    <text evidence="3">The sequence shown here is derived from an EMBL/GenBank/DDBJ whole genome shotgun (WGS) entry which is preliminary data.</text>
</comment>
<gene>
    <name evidence="3" type="ORF">INT43_008345</name>
</gene>